<evidence type="ECO:0000259" key="2">
    <source>
        <dbReference type="Pfam" id="PF13240"/>
    </source>
</evidence>
<feature type="transmembrane region" description="Helical" evidence="1">
    <location>
        <begin position="106"/>
        <end position="126"/>
    </location>
</feature>
<name>A0A8T3V833_9EURY</name>
<gene>
    <name evidence="3" type="ORF">E7Z79_08440</name>
</gene>
<feature type="domain" description="Zinc-ribbon" evidence="2">
    <location>
        <begin position="3"/>
        <end position="22"/>
    </location>
</feature>
<sequence length="290" mass="30719">MKFCPKCGAQNKEEAKFCVDCGEDISNISTEQPEQNNAAPQSTGQKNKWIAPILNFIGGMLIYGLSGIGHALYLRLYKRAAIFGAIGFLLSAIFFVLFIFSNSFAITAITTLIGIAFTLYAAYDAYKCTEAINEGRELPALIGGIRPESLSTGMAVGALAVALVVMVVAFGAFASSMLVNDLSTASVTDTVISNDISSGTNDNDGLVVEISYPGEWSASIGDQDTSTMYNGKGDESIKINEGRYDVIAAAVQKTDGSSDKLKVKIIKDGDTLDSESTSKEYGVVTVSATL</sequence>
<feature type="transmembrane region" description="Helical" evidence="1">
    <location>
        <begin position="49"/>
        <end position="73"/>
    </location>
</feature>
<dbReference type="Pfam" id="PF13240">
    <property type="entry name" value="Zn_Ribbon_1"/>
    <property type="match status" value="1"/>
</dbReference>
<evidence type="ECO:0000313" key="4">
    <source>
        <dbReference type="Proteomes" id="UP000783037"/>
    </source>
</evidence>
<feature type="transmembrane region" description="Helical" evidence="1">
    <location>
        <begin position="80"/>
        <end position="100"/>
    </location>
</feature>
<keyword evidence="1" id="KW-0472">Membrane</keyword>
<reference evidence="3" key="1">
    <citation type="submission" date="2019-04" db="EMBL/GenBank/DDBJ databases">
        <title>Evolution of Biomass-Degrading Anaerobic Consortia Revealed by Metagenomics.</title>
        <authorList>
            <person name="Peng X."/>
        </authorList>
    </citation>
    <scope>NUCLEOTIDE SEQUENCE</scope>
    <source>
        <strain evidence="3">SIG18</strain>
    </source>
</reference>
<feature type="transmembrane region" description="Helical" evidence="1">
    <location>
        <begin position="155"/>
        <end position="179"/>
    </location>
</feature>
<proteinExistence type="predicted"/>
<dbReference type="EMBL" id="SUTK01000062">
    <property type="protein sequence ID" value="MBE6502451.1"/>
    <property type="molecule type" value="Genomic_DNA"/>
</dbReference>
<comment type="caution">
    <text evidence="3">The sequence shown here is derived from an EMBL/GenBank/DDBJ whole genome shotgun (WGS) entry which is preliminary data.</text>
</comment>
<accession>A0A8T3V833</accession>
<evidence type="ECO:0000256" key="1">
    <source>
        <dbReference type="SAM" id="Phobius"/>
    </source>
</evidence>
<protein>
    <submittedName>
        <fullName evidence="3">Zinc-ribbon domain-containing protein</fullName>
    </submittedName>
</protein>
<keyword evidence="1" id="KW-0812">Transmembrane</keyword>
<keyword evidence="1" id="KW-1133">Transmembrane helix</keyword>
<dbReference type="InterPro" id="IPR026870">
    <property type="entry name" value="Zinc_ribbon_dom"/>
</dbReference>
<dbReference type="AlphaFoldDB" id="A0A8T3V833"/>
<dbReference type="RefSeq" id="WP_303739540.1">
    <property type="nucleotide sequence ID" value="NZ_SUTK01000062.1"/>
</dbReference>
<dbReference type="Proteomes" id="UP000783037">
    <property type="component" value="Unassembled WGS sequence"/>
</dbReference>
<organism evidence="3 4">
    <name type="scientific">Methanobrevibacter thaueri</name>
    <dbReference type="NCBI Taxonomy" id="190975"/>
    <lineage>
        <taxon>Archaea</taxon>
        <taxon>Methanobacteriati</taxon>
        <taxon>Methanobacteriota</taxon>
        <taxon>Methanomada group</taxon>
        <taxon>Methanobacteria</taxon>
        <taxon>Methanobacteriales</taxon>
        <taxon>Methanobacteriaceae</taxon>
        <taxon>Methanobrevibacter</taxon>
    </lineage>
</organism>
<evidence type="ECO:0000313" key="3">
    <source>
        <dbReference type="EMBL" id="MBE6502451.1"/>
    </source>
</evidence>